<feature type="compositionally biased region" description="Acidic residues" evidence="5">
    <location>
        <begin position="738"/>
        <end position="756"/>
    </location>
</feature>
<dbReference type="InterPro" id="IPR005821">
    <property type="entry name" value="Ion_trans_dom"/>
</dbReference>
<dbReference type="SUPFAM" id="SSF81324">
    <property type="entry name" value="Voltage-gated potassium channels"/>
    <property type="match status" value="2"/>
</dbReference>
<keyword evidence="2 6" id="KW-0812">Transmembrane</keyword>
<evidence type="ECO:0000259" key="7">
    <source>
        <dbReference type="Pfam" id="PF00520"/>
    </source>
</evidence>
<feature type="transmembrane region" description="Helical" evidence="6">
    <location>
        <begin position="161"/>
        <end position="184"/>
    </location>
</feature>
<keyword evidence="3 6" id="KW-1133">Transmembrane helix</keyword>
<proteinExistence type="predicted"/>
<evidence type="ECO:0000313" key="9">
    <source>
        <dbReference type="Proteomes" id="UP001497497"/>
    </source>
</evidence>
<feature type="transmembrane region" description="Helical" evidence="6">
    <location>
        <begin position="549"/>
        <end position="575"/>
    </location>
</feature>
<feature type="transmembrane region" description="Helical" evidence="6">
    <location>
        <begin position="125"/>
        <end position="149"/>
    </location>
</feature>
<keyword evidence="9" id="KW-1185">Reference proteome</keyword>
<evidence type="ECO:0000256" key="3">
    <source>
        <dbReference type="ARBA" id="ARBA00022989"/>
    </source>
</evidence>
<dbReference type="GO" id="GO:0005216">
    <property type="term" value="F:monoatomic ion channel activity"/>
    <property type="evidence" value="ECO:0007669"/>
    <property type="project" value="InterPro"/>
</dbReference>
<dbReference type="AlphaFoldDB" id="A0AAV2I2U3"/>
<comment type="caution">
    <text evidence="8">The sequence shown here is derived from an EMBL/GenBank/DDBJ whole genome shotgun (WGS) entry which is preliminary data.</text>
</comment>
<dbReference type="PANTHER" id="PTHR46726">
    <property type="entry name" value="TWO PORE CHANNEL 3"/>
    <property type="match status" value="1"/>
</dbReference>
<dbReference type="SUPFAM" id="SSF47473">
    <property type="entry name" value="EF-hand"/>
    <property type="match status" value="1"/>
</dbReference>
<feature type="transmembrane region" description="Helical" evidence="6">
    <location>
        <begin position="467"/>
        <end position="484"/>
    </location>
</feature>
<evidence type="ECO:0000256" key="6">
    <source>
        <dbReference type="SAM" id="Phobius"/>
    </source>
</evidence>
<protein>
    <recommendedName>
        <fullName evidence="7">Ion transport domain-containing protein</fullName>
    </recommendedName>
</protein>
<feature type="region of interest" description="Disordered" evidence="5">
    <location>
        <begin position="787"/>
        <end position="817"/>
    </location>
</feature>
<dbReference type="Gene3D" id="1.20.120.350">
    <property type="entry name" value="Voltage-gated potassium channels. Chain C"/>
    <property type="match status" value="1"/>
</dbReference>
<evidence type="ECO:0000256" key="4">
    <source>
        <dbReference type="ARBA" id="ARBA00023136"/>
    </source>
</evidence>
<reference evidence="8 9" key="1">
    <citation type="submission" date="2024-04" db="EMBL/GenBank/DDBJ databases">
        <authorList>
            <consortium name="Genoscope - CEA"/>
            <person name="William W."/>
        </authorList>
    </citation>
    <scope>NUCLEOTIDE SEQUENCE [LARGE SCALE GENOMIC DNA]</scope>
</reference>
<dbReference type="Proteomes" id="UP001497497">
    <property type="component" value="Unassembled WGS sequence"/>
</dbReference>
<dbReference type="GO" id="GO:0016020">
    <property type="term" value="C:membrane"/>
    <property type="evidence" value="ECO:0007669"/>
    <property type="project" value="UniProtKB-SubCell"/>
</dbReference>
<feature type="transmembrane region" description="Helical" evidence="6">
    <location>
        <begin position="443"/>
        <end position="461"/>
    </location>
</feature>
<evidence type="ECO:0000256" key="2">
    <source>
        <dbReference type="ARBA" id="ARBA00022692"/>
    </source>
</evidence>
<keyword evidence="4 6" id="KW-0472">Membrane</keyword>
<dbReference type="EMBL" id="CAXITT010000408">
    <property type="protein sequence ID" value="CAL1540972.1"/>
    <property type="molecule type" value="Genomic_DNA"/>
</dbReference>
<dbReference type="Gene3D" id="1.10.287.70">
    <property type="match status" value="2"/>
</dbReference>
<feature type="transmembrane region" description="Helical" evidence="6">
    <location>
        <begin position="225"/>
        <end position="248"/>
    </location>
</feature>
<feature type="transmembrane region" description="Helical" evidence="6">
    <location>
        <begin position="491"/>
        <end position="511"/>
    </location>
</feature>
<feature type="region of interest" description="Disordered" evidence="5">
    <location>
        <begin position="1"/>
        <end position="48"/>
    </location>
</feature>
<feature type="domain" description="Ion transport" evidence="7">
    <location>
        <begin position="441"/>
        <end position="684"/>
    </location>
</feature>
<accession>A0AAV2I2U3</accession>
<feature type="transmembrane region" description="Helical" evidence="6">
    <location>
        <begin position="95"/>
        <end position="113"/>
    </location>
</feature>
<evidence type="ECO:0000313" key="8">
    <source>
        <dbReference type="EMBL" id="CAL1540972.1"/>
    </source>
</evidence>
<organism evidence="8 9">
    <name type="scientific">Lymnaea stagnalis</name>
    <name type="common">Great pond snail</name>
    <name type="synonym">Helix stagnalis</name>
    <dbReference type="NCBI Taxonomy" id="6523"/>
    <lineage>
        <taxon>Eukaryota</taxon>
        <taxon>Metazoa</taxon>
        <taxon>Spiralia</taxon>
        <taxon>Lophotrochozoa</taxon>
        <taxon>Mollusca</taxon>
        <taxon>Gastropoda</taxon>
        <taxon>Heterobranchia</taxon>
        <taxon>Euthyneura</taxon>
        <taxon>Panpulmonata</taxon>
        <taxon>Hygrophila</taxon>
        <taxon>Lymnaeoidea</taxon>
        <taxon>Lymnaeidae</taxon>
        <taxon>Lymnaea</taxon>
    </lineage>
</organism>
<dbReference type="PANTHER" id="PTHR46726:SF1">
    <property type="entry name" value="TWO-PORE CALCIUM CHANNEL 3"/>
    <property type="match status" value="1"/>
</dbReference>
<dbReference type="InterPro" id="IPR011992">
    <property type="entry name" value="EF-hand-dom_pair"/>
</dbReference>
<feature type="transmembrane region" description="Helical" evidence="6">
    <location>
        <begin position="658"/>
        <end position="685"/>
    </location>
</feature>
<comment type="subcellular location">
    <subcellularLocation>
        <location evidence="1">Membrane</location>
        <topology evidence="1">Multi-pass membrane protein</topology>
    </subcellularLocation>
</comment>
<feature type="transmembrane region" description="Helical" evidence="6">
    <location>
        <begin position="260"/>
        <end position="278"/>
    </location>
</feature>
<dbReference type="InterPro" id="IPR027359">
    <property type="entry name" value="Volt_channel_dom_sf"/>
</dbReference>
<gene>
    <name evidence="8" type="ORF">GSLYS_00014621001</name>
</gene>
<dbReference type="Pfam" id="PF00520">
    <property type="entry name" value="Ion_trans"/>
    <property type="match status" value="2"/>
</dbReference>
<feature type="domain" description="Ion transport" evidence="7">
    <location>
        <begin position="95"/>
        <end position="323"/>
    </location>
</feature>
<evidence type="ECO:0000256" key="1">
    <source>
        <dbReference type="ARBA" id="ARBA00004141"/>
    </source>
</evidence>
<feature type="region of interest" description="Disordered" evidence="5">
    <location>
        <begin position="738"/>
        <end position="761"/>
    </location>
</feature>
<sequence>MDDAHDVSVTIEGTSMDDESSTDNAFSAETGRASVHPPKQASAEQKVKKGKETTLDAEALLLAATLVLDAKVGRNLDYILGEKYVKSYLWYNSAYLRWALYFCIAFNLSLAIFEEPAVPNAAIPYWGTMIMEFFCLSYFTFRLLHAFYFQYSKVFIKDAKNIVVLMVILLTILDMICYIIWINVAPDTHPVRWSRPLRPLFIINFPDGKQIRRAFRNIRRTVPDIMNVLFLFLLSILLFGLLALKLFYKREITYPSGQPYFRNYFDCIWDLYVLVTTANNPDVMMPAYDKSNWFALFFVIYLIICLYIFMSIVLATIYNNYKKNLKNEIKAAVFLKRQRLAKAFDLLKVKRGNEEVLTYSTWKQLVKFILPGKSDVHTDLLMKILDQDNSNVLNKKSFLNLSDLLHVKLTEVKDRQTLLEKYFPSVYNHYVSERFKLIVRHRFFRYFFDLLILLNAVFIAIDYDLADWFFLSIFTFEILCKLYVLGGKEFLLRFWNIFDVFVIGAAFIATIVEKALGSTNKELNTLDILLVLRVMRLIKIFGSIKRFKVILLTLVNIGPSIITYGGVIFVFYYFFAIIGMEIFAGYISYYGYTVQDSSKLFCGNLNLNNTAFYHEHYCNNNFNDILKAMVVMFELTVVNQWHVITSGFVAVTSQVARLYFFAFHICCVVIVLNIFTAFILEAFILEYTLQTVPRLESVVESKIKELGLGIGMKPKTHSIQGPSGDKIDLMEGEVLPDMDELDGNKEDEENSDDENLPDLSKEKGLKFHLRKNNRKKVEVLLQQMFQGELGDEEEGPKSFSDVENYQRSRKLTLEELT</sequence>
<name>A0AAV2I2U3_LYMST</name>
<feature type="transmembrane region" description="Helical" evidence="6">
    <location>
        <begin position="293"/>
        <end position="318"/>
    </location>
</feature>
<evidence type="ECO:0000256" key="5">
    <source>
        <dbReference type="SAM" id="MobiDB-lite"/>
    </source>
</evidence>